<organism evidence="5 6">
    <name type="scientific">Mesorhizobium amorphae CCNWGS0123</name>
    <dbReference type="NCBI Taxonomy" id="1082933"/>
    <lineage>
        <taxon>Bacteria</taxon>
        <taxon>Pseudomonadati</taxon>
        <taxon>Pseudomonadota</taxon>
        <taxon>Alphaproteobacteria</taxon>
        <taxon>Hyphomicrobiales</taxon>
        <taxon>Phyllobacteriaceae</taxon>
        <taxon>Mesorhizobium</taxon>
    </lineage>
</organism>
<dbReference type="Proteomes" id="UP000002949">
    <property type="component" value="Unassembled WGS sequence"/>
</dbReference>
<name>G6YIK9_9HYPH</name>
<evidence type="ECO:0000256" key="1">
    <source>
        <dbReference type="ARBA" id="ARBA00023015"/>
    </source>
</evidence>
<dbReference type="PROSITE" id="PS01124">
    <property type="entry name" value="HTH_ARAC_FAMILY_2"/>
    <property type="match status" value="1"/>
</dbReference>
<keyword evidence="2" id="KW-0238">DNA-binding</keyword>
<keyword evidence="6" id="KW-1185">Reference proteome</keyword>
<evidence type="ECO:0000256" key="3">
    <source>
        <dbReference type="ARBA" id="ARBA00023163"/>
    </source>
</evidence>
<dbReference type="InterPro" id="IPR020449">
    <property type="entry name" value="Tscrpt_reg_AraC-type_HTH"/>
</dbReference>
<dbReference type="InterPro" id="IPR050204">
    <property type="entry name" value="AraC_XylS_family_regulators"/>
</dbReference>
<accession>G6YIK9</accession>
<keyword evidence="3" id="KW-0804">Transcription</keyword>
<dbReference type="Pfam" id="PF12833">
    <property type="entry name" value="HTH_18"/>
    <property type="match status" value="1"/>
</dbReference>
<dbReference type="PANTHER" id="PTHR46796:SF7">
    <property type="entry name" value="ARAC FAMILY TRANSCRIPTIONAL REGULATOR"/>
    <property type="match status" value="1"/>
</dbReference>
<sequence length="323" mass="35081">MAIDPFSDILKLARAETLVTGGFTAGGPWAIRFPVPKTIKFFAVVKGSCWVTLDDEAPVRFAMGDVGLLSAPRAFVLSSDPDVSPVDAMTLFSGVGRTTAQLGDGADFAHLGGHVLLDPVSGRLLADVLPPWIHVQANMPAAATFRWLLDRLVEERVSNIPGAELASAQLAQLLFIQILRTHLAGAHGQGSGWLRALSDPRIAPALRLMHQDPARAWHLEELAEACAMSRTTFAVRFRTVAGVAPLAYLTEWRMRLAERALREEVGRPVGSIALAVGYASESAFSNAFKRETGKSPRAYRDGFRPQIIQFKNRPQAMGISGYR</sequence>
<dbReference type="eggNOG" id="COG2207">
    <property type="taxonomic scope" value="Bacteria"/>
</dbReference>
<feature type="domain" description="HTH araC/xylS-type" evidence="4">
    <location>
        <begin position="203"/>
        <end position="302"/>
    </location>
</feature>
<gene>
    <name evidence="5" type="ORF">MEA186_29172</name>
</gene>
<dbReference type="InterPro" id="IPR018062">
    <property type="entry name" value="HTH_AraC-typ_CS"/>
</dbReference>
<evidence type="ECO:0000259" key="4">
    <source>
        <dbReference type="PROSITE" id="PS01124"/>
    </source>
</evidence>
<dbReference type="PROSITE" id="PS00041">
    <property type="entry name" value="HTH_ARAC_FAMILY_1"/>
    <property type="match status" value="1"/>
</dbReference>
<dbReference type="AlphaFoldDB" id="G6YIK9"/>
<dbReference type="OrthoDB" id="9783876at2"/>
<keyword evidence="1" id="KW-0805">Transcription regulation</keyword>
<dbReference type="Gene3D" id="1.10.10.60">
    <property type="entry name" value="Homeodomain-like"/>
    <property type="match status" value="2"/>
</dbReference>
<dbReference type="EMBL" id="AGSN01000204">
    <property type="protein sequence ID" value="EHH06226.1"/>
    <property type="molecule type" value="Genomic_DNA"/>
</dbReference>
<dbReference type="InterPro" id="IPR018060">
    <property type="entry name" value="HTH_AraC"/>
</dbReference>
<reference evidence="5 6" key="1">
    <citation type="journal article" date="2012" name="J. Bacteriol.">
        <title>Draft Genome Sequence of Plant Growth-Promoting Rhizobium Mesorhizobium amorphae, Isolated from Zinc-Lead Mine Tailings.</title>
        <authorList>
            <person name="Hao X."/>
            <person name="Lin Y."/>
            <person name="Johnstone L."/>
            <person name="Baltrus D.A."/>
            <person name="Miller S.J."/>
            <person name="Wei G."/>
            <person name="Rensing C."/>
        </authorList>
    </citation>
    <scope>NUCLEOTIDE SEQUENCE [LARGE SCALE GENOMIC DNA]</scope>
    <source>
        <strain evidence="5 6">CCNWGS0123</strain>
    </source>
</reference>
<protein>
    <submittedName>
        <fullName evidence="5">AraC family transcriptional regulator</fullName>
    </submittedName>
</protein>
<evidence type="ECO:0000256" key="2">
    <source>
        <dbReference type="ARBA" id="ARBA00023125"/>
    </source>
</evidence>
<evidence type="ECO:0000313" key="6">
    <source>
        <dbReference type="Proteomes" id="UP000002949"/>
    </source>
</evidence>
<dbReference type="InterPro" id="IPR032783">
    <property type="entry name" value="AraC_lig"/>
</dbReference>
<dbReference type="SUPFAM" id="SSF46689">
    <property type="entry name" value="Homeodomain-like"/>
    <property type="match status" value="2"/>
</dbReference>
<dbReference type="InterPro" id="IPR009057">
    <property type="entry name" value="Homeodomain-like_sf"/>
</dbReference>
<dbReference type="GO" id="GO:0003700">
    <property type="term" value="F:DNA-binding transcription factor activity"/>
    <property type="evidence" value="ECO:0007669"/>
    <property type="project" value="InterPro"/>
</dbReference>
<proteinExistence type="predicted"/>
<dbReference type="PANTHER" id="PTHR46796">
    <property type="entry name" value="HTH-TYPE TRANSCRIPTIONAL ACTIVATOR RHAS-RELATED"/>
    <property type="match status" value="1"/>
</dbReference>
<dbReference type="PRINTS" id="PR00032">
    <property type="entry name" value="HTHARAC"/>
</dbReference>
<dbReference type="RefSeq" id="WP_006205601.1">
    <property type="nucleotide sequence ID" value="NZ_AGSN01000204.1"/>
</dbReference>
<dbReference type="PATRIC" id="fig|1082933.3.peg.5668"/>
<evidence type="ECO:0000313" key="5">
    <source>
        <dbReference type="EMBL" id="EHH06226.1"/>
    </source>
</evidence>
<dbReference type="SMART" id="SM00342">
    <property type="entry name" value="HTH_ARAC"/>
    <property type="match status" value="1"/>
</dbReference>
<dbReference type="Pfam" id="PF12852">
    <property type="entry name" value="Cupin_6"/>
    <property type="match status" value="1"/>
</dbReference>
<dbReference type="GO" id="GO:0043565">
    <property type="term" value="F:sequence-specific DNA binding"/>
    <property type="evidence" value="ECO:0007669"/>
    <property type="project" value="InterPro"/>
</dbReference>